<sequence>MQIHANPDPDVVVVLNADAPHGRQIVQILVRNGHRVVICGRHATDLTRMLHGYDADQVMAIAADTTDPRQLRELCRRATDRFGTVTRIMDTTGRQMPRLRLAS</sequence>
<proteinExistence type="predicted"/>
<name>A0A179VAN9_9MYCO</name>
<dbReference type="InterPro" id="IPR036291">
    <property type="entry name" value="NAD(P)-bd_dom_sf"/>
</dbReference>
<dbReference type="EMBL" id="LQYE01000027">
    <property type="protein sequence ID" value="OAT68222.1"/>
    <property type="molecule type" value="Genomic_DNA"/>
</dbReference>
<evidence type="ECO:0000313" key="2">
    <source>
        <dbReference type="Proteomes" id="UP000186919"/>
    </source>
</evidence>
<dbReference type="PATRIC" id="fig|83262.18.peg.2406"/>
<dbReference type="InterPro" id="IPR002347">
    <property type="entry name" value="SDR_fam"/>
</dbReference>
<dbReference type="AlphaFoldDB" id="A0A179VAN9"/>
<dbReference type="RefSeq" id="WP_043078534.1">
    <property type="nucleotide sequence ID" value="NZ_CP011530.1"/>
</dbReference>
<protein>
    <submittedName>
        <fullName evidence="1">Short-chain dehydrogenase</fullName>
    </submittedName>
</protein>
<dbReference type="KEGG" id="miz:BAB75_11970"/>
<accession>A0A179VAN9</accession>
<dbReference type="GeneID" id="45764587"/>
<comment type="caution">
    <text evidence="1">The sequence shown here is derived from an EMBL/GenBank/DDBJ whole genome shotgun (WGS) entry which is preliminary data.</text>
</comment>
<reference evidence="1 2" key="1">
    <citation type="submission" date="2016-01" db="EMBL/GenBank/DDBJ databases">
        <title>Mycobacterium immunogenum strain CD11_6 genome sequencing and assembly.</title>
        <authorList>
            <person name="Kaur G."/>
            <person name="Nair G.R."/>
            <person name="Mayilraj S."/>
        </authorList>
    </citation>
    <scope>NUCLEOTIDE SEQUENCE [LARGE SCALE GENOMIC DNA]</scope>
    <source>
        <strain evidence="1 2">CD11-6</strain>
    </source>
</reference>
<dbReference type="Pfam" id="PF00106">
    <property type="entry name" value="adh_short"/>
    <property type="match status" value="1"/>
</dbReference>
<gene>
    <name evidence="1" type="ORF">AWB85_10335</name>
</gene>
<dbReference type="SUPFAM" id="SSF51735">
    <property type="entry name" value="NAD(P)-binding Rossmann-fold domains"/>
    <property type="match status" value="1"/>
</dbReference>
<evidence type="ECO:0000313" key="1">
    <source>
        <dbReference type="EMBL" id="OAT68222.1"/>
    </source>
</evidence>
<dbReference type="Proteomes" id="UP000186919">
    <property type="component" value="Unassembled WGS sequence"/>
</dbReference>
<organism evidence="1 2">
    <name type="scientific">Mycobacteroides immunogenum</name>
    <dbReference type="NCBI Taxonomy" id="83262"/>
    <lineage>
        <taxon>Bacteria</taxon>
        <taxon>Bacillati</taxon>
        <taxon>Actinomycetota</taxon>
        <taxon>Actinomycetes</taxon>
        <taxon>Mycobacteriales</taxon>
        <taxon>Mycobacteriaceae</taxon>
        <taxon>Mycobacteroides</taxon>
    </lineage>
</organism>
<dbReference type="Gene3D" id="3.40.50.720">
    <property type="entry name" value="NAD(P)-binding Rossmann-like Domain"/>
    <property type="match status" value="1"/>
</dbReference>